<protein>
    <submittedName>
        <fullName evidence="2">Uncharacterized protein</fullName>
    </submittedName>
</protein>
<evidence type="ECO:0000256" key="1">
    <source>
        <dbReference type="SAM" id="MobiDB-lite"/>
    </source>
</evidence>
<evidence type="ECO:0000313" key="3">
    <source>
        <dbReference type="Proteomes" id="UP001431313"/>
    </source>
</evidence>
<feature type="region of interest" description="Disordered" evidence="1">
    <location>
        <begin position="26"/>
        <end position="47"/>
    </location>
</feature>
<organism evidence="2 3">
    <name type="scientific">Streptomyces pyxinae</name>
    <dbReference type="NCBI Taxonomy" id="2970734"/>
    <lineage>
        <taxon>Bacteria</taxon>
        <taxon>Bacillati</taxon>
        <taxon>Actinomycetota</taxon>
        <taxon>Actinomycetes</taxon>
        <taxon>Kitasatosporales</taxon>
        <taxon>Streptomycetaceae</taxon>
        <taxon>Streptomyces</taxon>
    </lineage>
</organism>
<sequence>MMTLVLLVLPLVAAVLLLQIPQANAKHRSASLKLPSLRPPEGRHARE</sequence>
<name>A0ABT2CPU0_9ACTN</name>
<reference evidence="2" key="1">
    <citation type="submission" date="2022-08" db="EMBL/GenBank/DDBJ databases">
        <authorList>
            <person name="Somphong A."/>
            <person name="Phongsopitanun W."/>
        </authorList>
    </citation>
    <scope>NUCLEOTIDE SEQUENCE</scope>
    <source>
        <strain evidence="2">LP05-1</strain>
    </source>
</reference>
<evidence type="ECO:0000313" key="2">
    <source>
        <dbReference type="EMBL" id="MCS0639453.1"/>
    </source>
</evidence>
<dbReference type="EMBL" id="JANUGQ010000036">
    <property type="protein sequence ID" value="MCS0639453.1"/>
    <property type="molecule type" value="Genomic_DNA"/>
</dbReference>
<dbReference type="RefSeq" id="WP_258790775.1">
    <property type="nucleotide sequence ID" value="NZ_JANUGQ010000036.1"/>
</dbReference>
<keyword evidence="3" id="KW-1185">Reference proteome</keyword>
<proteinExistence type="predicted"/>
<accession>A0ABT2CPU0</accession>
<comment type="caution">
    <text evidence="2">The sequence shown here is derived from an EMBL/GenBank/DDBJ whole genome shotgun (WGS) entry which is preliminary data.</text>
</comment>
<gene>
    <name evidence="2" type="ORF">NX801_28235</name>
</gene>
<dbReference type="Proteomes" id="UP001431313">
    <property type="component" value="Unassembled WGS sequence"/>
</dbReference>